<accession>A0ABZ2QH99</accession>
<name>A0ABZ2QH99_9ACTN</name>
<gene>
    <name evidence="2" type="ORF">WAB15_01310</name>
</gene>
<evidence type="ECO:0000313" key="3">
    <source>
        <dbReference type="Proteomes" id="UP001626628"/>
    </source>
</evidence>
<evidence type="ECO:0000313" key="2">
    <source>
        <dbReference type="EMBL" id="WXK74716.1"/>
    </source>
</evidence>
<dbReference type="InterPro" id="IPR021440">
    <property type="entry name" value="DUF3089"/>
</dbReference>
<sequence length="370" mass="40122">MADNPCNQDLTGNPQRPGSDGSFTMRYPSGQTVTLDAERSPASRKEAFAGPKKPSVDCFYAYPTVDMLGVNASRASEEQLMAVMLAQAARFSGTCRMFVPIYRQAAFTEILSLDKSAALTRGQADIDSAWRDYWNHDNIAPHTHRHRAVVILGHSQGATALTAMMRREIDPKPAVRRHLVSAILLGGDVTTESFRNLPACTRTSRREPVPTGCVVAYSSYAQRPGPKDMFGHTTSPKNHVLCVNPAALLNGTPPTRRQPLDAYMPTQRTLNGNLLSPKGSMGTVLTGFKVPDSAAGYVHHPSALQGECQLRKSAHGASSWLQVSGDTSAFTEPNAKSPLSGLHVIDFNVAQGNLTRLVHAQSTAWLARHH</sequence>
<feature type="compositionally biased region" description="Polar residues" evidence="1">
    <location>
        <begin position="1"/>
        <end position="16"/>
    </location>
</feature>
<dbReference type="RefSeq" id="WP_407284947.1">
    <property type="nucleotide sequence ID" value="NZ_CP147982.1"/>
</dbReference>
<keyword evidence="3" id="KW-1185">Reference proteome</keyword>
<evidence type="ECO:0000256" key="1">
    <source>
        <dbReference type="SAM" id="MobiDB-lite"/>
    </source>
</evidence>
<organism evidence="2 3">
    <name type="scientific">Streptomyces sirii</name>
    <dbReference type="NCBI Taxonomy" id="3127701"/>
    <lineage>
        <taxon>Bacteria</taxon>
        <taxon>Bacillati</taxon>
        <taxon>Actinomycetota</taxon>
        <taxon>Actinomycetes</taxon>
        <taxon>Kitasatosporales</taxon>
        <taxon>Streptomycetaceae</taxon>
        <taxon>Streptomyces</taxon>
    </lineage>
</organism>
<protein>
    <submittedName>
        <fullName evidence="2">DUF3089 domain-containing protein</fullName>
    </submittedName>
</protein>
<reference evidence="2 3" key="1">
    <citation type="submission" date="2024-03" db="EMBL/GenBank/DDBJ databases">
        <title>The complete genome of Streptomyces sirii sp.nov.</title>
        <authorList>
            <person name="Zakalyukina Y.V."/>
            <person name="Belik A.R."/>
            <person name="Biryukov M.V."/>
            <person name="Baturina O.A."/>
            <person name="Kabilov M.R."/>
        </authorList>
    </citation>
    <scope>NUCLEOTIDE SEQUENCE [LARGE SCALE GENOMIC DNA]</scope>
    <source>
        <strain evidence="2 3">BP-8</strain>
    </source>
</reference>
<proteinExistence type="predicted"/>
<dbReference type="EMBL" id="CP147982">
    <property type="protein sequence ID" value="WXK74716.1"/>
    <property type="molecule type" value="Genomic_DNA"/>
</dbReference>
<dbReference type="Pfam" id="PF11288">
    <property type="entry name" value="DUF3089"/>
    <property type="match status" value="1"/>
</dbReference>
<dbReference type="Proteomes" id="UP001626628">
    <property type="component" value="Chromosome"/>
</dbReference>
<feature type="region of interest" description="Disordered" evidence="1">
    <location>
        <begin position="1"/>
        <end position="50"/>
    </location>
</feature>
<feature type="compositionally biased region" description="Basic and acidic residues" evidence="1">
    <location>
        <begin position="36"/>
        <end position="47"/>
    </location>
</feature>